<feature type="chain" id="PRO_5024306607" evidence="2">
    <location>
        <begin position="20"/>
        <end position="70"/>
    </location>
</feature>
<evidence type="ECO:0000256" key="2">
    <source>
        <dbReference type="SAM" id="SignalP"/>
    </source>
</evidence>
<feature type="region of interest" description="Disordered" evidence="1">
    <location>
        <begin position="51"/>
        <end position="70"/>
    </location>
</feature>
<protein>
    <submittedName>
        <fullName evidence="3">Uncharacterized protein</fullName>
    </submittedName>
</protein>
<dbReference type="AlphaFoldDB" id="A0A5M9JZ12"/>
<keyword evidence="4" id="KW-1185">Reference proteome</keyword>
<organism evidence="3 4">
    <name type="scientific">Monilinia fructicola</name>
    <name type="common">Brown rot fungus</name>
    <name type="synonym">Ciboria fructicola</name>
    <dbReference type="NCBI Taxonomy" id="38448"/>
    <lineage>
        <taxon>Eukaryota</taxon>
        <taxon>Fungi</taxon>
        <taxon>Dikarya</taxon>
        <taxon>Ascomycota</taxon>
        <taxon>Pezizomycotina</taxon>
        <taxon>Leotiomycetes</taxon>
        <taxon>Helotiales</taxon>
        <taxon>Sclerotiniaceae</taxon>
        <taxon>Monilinia</taxon>
    </lineage>
</organism>
<comment type="caution">
    <text evidence="3">The sequence shown here is derived from an EMBL/GenBank/DDBJ whole genome shotgun (WGS) entry which is preliminary data.</text>
</comment>
<dbReference type="Proteomes" id="UP000322873">
    <property type="component" value="Unassembled WGS sequence"/>
</dbReference>
<feature type="signal peptide" evidence="2">
    <location>
        <begin position="1"/>
        <end position="19"/>
    </location>
</feature>
<dbReference type="EMBL" id="VICG01000003">
    <property type="protein sequence ID" value="KAA8574461.1"/>
    <property type="molecule type" value="Genomic_DNA"/>
</dbReference>
<proteinExistence type="predicted"/>
<evidence type="ECO:0000256" key="1">
    <source>
        <dbReference type="SAM" id="MobiDB-lite"/>
    </source>
</evidence>
<accession>A0A5M9JZ12</accession>
<sequence length="70" mass="8457">MKEPFLLYFLLYFAKLCTFEKEKKEKKEKHKTTPIPLLFIIHYQTNSKKLNNENLPLSQPFFNHSSKPKK</sequence>
<keyword evidence="2" id="KW-0732">Signal</keyword>
<evidence type="ECO:0000313" key="3">
    <source>
        <dbReference type="EMBL" id="KAA8574461.1"/>
    </source>
</evidence>
<name>A0A5M9JZ12_MONFR</name>
<reference evidence="3 4" key="1">
    <citation type="submission" date="2019-06" db="EMBL/GenBank/DDBJ databases">
        <title>Genome Sequence of the Brown Rot Fungal Pathogen Monilinia fructicola.</title>
        <authorList>
            <person name="De Miccolis Angelini R.M."/>
            <person name="Landi L."/>
            <person name="Abate D."/>
            <person name="Pollastro S."/>
            <person name="Romanazzi G."/>
            <person name="Faretra F."/>
        </authorList>
    </citation>
    <scope>NUCLEOTIDE SEQUENCE [LARGE SCALE GENOMIC DNA]</scope>
    <source>
        <strain evidence="3 4">Mfrc123</strain>
    </source>
</reference>
<evidence type="ECO:0000313" key="4">
    <source>
        <dbReference type="Proteomes" id="UP000322873"/>
    </source>
</evidence>
<gene>
    <name evidence="3" type="ORF">EYC84_005922</name>
</gene>